<feature type="non-terminal residue" evidence="2">
    <location>
        <position position="1286"/>
    </location>
</feature>
<accession>A0A8S2TW16</accession>
<dbReference type="Proteomes" id="UP000681967">
    <property type="component" value="Unassembled WGS sequence"/>
</dbReference>
<proteinExistence type="predicted"/>
<feature type="compositionally biased region" description="Polar residues" evidence="1">
    <location>
        <begin position="1079"/>
        <end position="1091"/>
    </location>
</feature>
<feature type="region of interest" description="Disordered" evidence="1">
    <location>
        <begin position="186"/>
        <end position="205"/>
    </location>
</feature>
<evidence type="ECO:0000313" key="3">
    <source>
        <dbReference type="Proteomes" id="UP000681967"/>
    </source>
</evidence>
<feature type="compositionally biased region" description="Low complexity" evidence="1">
    <location>
        <begin position="186"/>
        <end position="195"/>
    </location>
</feature>
<feature type="compositionally biased region" description="Polar residues" evidence="1">
    <location>
        <begin position="756"/>
        <end position="768"/>
    </location>
</feature>
<feature type="compositionally biased region" description="Basic and acidic residues" evidence="1">
    <location>
        <begin position="727"/>
        <end position="743"/>
    </location>
</feature>
<gene>
    <name evidence="2" type="ORF">BYL167_LOCUS27913</name>
</gene>
<feature type="region of interest" description="Disordered" evidence="1">
    <location>
        <begin position="711"/>
        <end position="768"/>
    </location>
</feature>
<evidence type="ECO:0000256" key="1">
    <source>
        <dbReference type="SAM" id="MobiDB-lite"/>
    </source>
</evidence>
<feature type="region of interest" description="Disordered" evidence="1">
    <location>
        <begin position="1079"/>
        <end position="1110"/>
    </location>
</feature>
<feature type="non-terminal residue" evidence="2">
    <location>
        <position position="1"/>
    </location>
</feature>
<name>A0A8S2TW16_9BILA</name>
<feature type="compositionally biased region" description="Low complexity" evidence="1">
    <location>
        <begin position="717"/>
        <end position="726"/>
    </location>
</feature>
<feature type="compositionally biased region" description="Polar residues" evidence="1">
    <location>
        <begin position="875"/>
        <end position="891"/>
    </location>
</feature>
<protein>
    <submittedName>
        <fullName evidence="2">Uncharacterized protein</fullName>
    </submittedName>
</protein>
<dbReference type="EMBL" id="CAJOBH010037687">
    <property type="protein sequence ID" value="CAF4311704.1"/>
    <property type="molecule type" value="Genomic_DNA"/>
</dbReference>
<organism evidence="2 3">
    <name type="scientific">Rotaria magnacalcarata</name>
    <dbReference type="NCBI Taxonomy" id="392030"/>
    <lineage>
        <taxon>Eukaryota</taxon>
        <taxon>Metazoa</taxon>
        <taxon>Spiralia</taxon>
        <taxon>Gnathifera</taxon>
        <taxon>Rotifera</taxon>
        <taxon>Eurotatoria</taxon>
        <taxon>Bdelloidea</taxon>
        <taxon>Philodinida</taxon>
        <taxon>Philodinidae</taxon>
        <taxon>Rotaria</taxon>
    </lineage>
</organism>
<reference evidence="2" key="1">
    <citation type="submission" date="2021-02" db="EMBL/GenBank/DDBJ databases">
        <authorList>
            <person name="Nowell W R."/>
        </authorList>
    </citation>
    <scope>NUCLEOTIDE SEQUENCE</scope>
</reference>
<evidence type="ECO:0000313" key="2">
    <source>
        <dbReference type="EMBL" id="CAF4311704.1"/>
    </source>
</evidence>
<feature type="region of interest" description="Disordered" evidence="1">
    <location>
        <begin position="875"/>
        <end position="900"/>
    </location>
</feature>
<comment type="caution">
    <text evidence="2">The sequence shown here is derived from an EMBL/GenBank/DDBJ whole genome shotgun (WGS) entry which is preliminary data.</text>
</comment>
<sequence>RLQPVAVTEEILHQPLVTTTDTETVEDSKKEDRQPVVLEPTAELADRVSTDALTDAVREILATPVTSDIRTDEHVIERAVEVPSAEETISTTELTTTQEETLQVVAVTEEVLHQPLVTAADTEIVEEAEKQEHQPVVLEPTTELADRVSTDALTDAVRETIVTRVISDIPTDEHVIERAIEVPSTEETITTTQPKTTHEETAEPMPVTEEVLRQPLGTSAHTETVEEAEKQEHLPVVLEPTNELADRVSTDALTDAIREITATPVVSDIPTDEHVVEPAIEIHLTEETITTAKVTTTEEPAVEPIAQTAELSQEPLIIEEFVQQPLVIPSHVEIVEDSKKEDHQTVVLEPTTQLADRVSTDALTDAVGEILATPVTSDIRIDEYVVEPAIEVPPKEEKITTTEVTKTQEETLEPTAVTEEVIQKPLITEEVLQQPLVTPSHAEIVEDSKKEDHQPVVLEPAAELADLVSKDALADVVREIMGTPFVTDIPADEDVVERPIEVPSTEEKITTKEVTRTEEETVEPIAVVEEVLHQRLVTSPDTEGVGKVTEECHEGEVLEATKELVERVSSETVIAAVCEILSAPVIIESLPVENMVDETIETSLLRSVPDAGGEMQTTTLPELIAAEEERNKSLDNIQKEVEESTSVPEVVMASTEETKTEDGQSVIADKPNEDVAEDMSWEALTGVVGEILNTTVVTYLPVVEHNVQQTLKTETMSETPLLPSLSESKDELKTMSSREKTTIEEEERTEPSGTRQQELQESSLTPSITEIAVESTTEEQVAERINSETSSEIVGHILATPITVQLPSVEHSILEDTEHEPSLERTLSASLDEASDQLDKLMFSTDSLAVEKITEVEVRKHDEVQQPAITSVTTQQIQVRTTEDQSPSNADTKTEEAAERVSSEVLNDVVREIISTPAAVDIPTTDIIPDNKITTIEGEADKKSDVTISSVLEQEVPVVLPAEVVTEEKLLLTDTTLTEEPQLSPPASVIGIKVEPTATEDAIAKHEVESLSLESSNEIVSETAYTSVSATLPFVDDKSKATEHIEQPVILSESSVMEESGVIRENVISITTITTTADAEQTSAEKQSLSNDQKEIEEEETLSTDLSPESVKQVSTAPITTDISLVETSFITSADTIDVHIEKHVEKQVDSITATSVTEHVAKPVTGASAMYFEDTTHDIVTIPTANDRIEIVAPVEEVKQPTYTSIEVVHETITVTPEVDSDKKEISYVQTQLHESDEVMSLPNVITSSESEQVPVQSTPTVISEQPDQETSLQDNVLGSALKIV</sequence>